<dbReference type="HOGENOM" id="CLU_456115_0_0_4"/>
<reference evidence="1 2" key="1">
    <citation type="submission" date="2007-03" db="EMBL/GenBank/DDBJ databases">
        <title>Complete sequence of plasmid pBVIE03 of Burkholderia vietnamiensis G4.</title>
        <authorList>
            <consortium name="US DOE Joint Genome Institute"/>
            <person name="Copeland A."/>
            <person name="Lucas S."/>
            <person name="Lapidus A."/>
            <person name="Barry K."/>
            <person name="Detter J.C."/>
            <person name="Glavina del Rio T."/>
            <person name="Hammon N."/>
            <person name="Israni S."/>
            <person name="Dalin E."/>
            <person name="Tice H."/>
            <person name="Pitluck S."/>
            <person name="Chain P."/>
            <person name="Malfatti S."/>
            <person name="Shin M."/>
            <person name="Vergez L."/>
            <person name="Schmutz J."/>
            <person name="Larimer F."/>
            <person name="Land M."/>
            <person name="Hauser L."/>
            <person name="Kyrpides N."/>
            <person name="Tiedje J."/>
            <person name="Richardson P."/>
        </authorList>
    </citation>
    <scope>NUCLEOTIDE SEQUENCE [LARGE SCALE GENOMIC DNA]</scope>
    <source>
        <strain evidence="2">G4 / LMG 22486</strain>
        <plasmid evidence="1 2">pBVIE03</plasmid>
    </source>
</reference>
<organism evidence="1 2">
    <name type="scientific">Burkholderia vietnamiensis (strain G4 / LMG 22486)</name>
    <name type="common">Burkholderia cepacia (strain R1808)</name>
    <dbReference type="NCBI Taxonomy" id="269482"/>
    <lineage>
        <taxon>Bacteria</taxon>
        <taxon>Pseudomonadati</taxon>
        <taxon>Pseudomonadota</taxon>
        <taxon>Betaproteobacteria</taxon>
        <taxon>Burkholderiales</taxon>
        <taxon>Burkholderiaceae</taxon>
        <taxon>Burkholderia</taxon>
        <taxon>Burkholderia cepacia complex</taxon>
    </lineage>
</organism>
<evidence type="ECO:0000313" key="1">
    <source>
        <dbReference type="EMBL" id="ABO60310.1"/>
    </source>
</evidence>
<evidence type="ECO:0000313" key="2">
    <source>
        <dbReference type="Proteomes" id="UP000002287"/>
    </source>
</evidence>
<name>A4JVK7_BURVG</name>
<proteinExistence type="predicted"/>
<gene>
    <name evidence="1" type="ordered locus">Bcep1808_7433</name>
</gene>
<sequence>MKSTAITLLTRDEVAMALAALGEDPTLGRTDAVRSLIVRTSLSGGDREKLIRQAADVARRKLDRLLSGDSVFPADVFVREAQVEARLREHGWRSSRMGGPADDRGNYVAKTGNNAGSFIGLFSSGNHNGAEKLYPIAMTDEEIAGAIIEHVRQVELSRSASGRLLATVVEFVNQHPEWWAEQGQKHGFALVPWIVDARSADSYSKATHSLREWVRLIDAGHLDWHAGDDWEGATLEQARDELVRLDRIHSEVAFVIGAMPRDQLEEIAADNQVDFDKHATDSELRAELIEVVAQRRSHEQVRDGAAPTQVNGAGEPPAVDMAERIVVPIAVEGRVKIALNTLRRHELSLQNVLAVRGAGHFLALTLRESYEAIQQARGTLKEFRRLAPQNNVDAEAFIKQCGGEPDFSVFGEPALPVGWTEATPGGLATNRDPDVGGIVDSEIGSGLWFAIANRDGIPTLDGYGTRQAAFDALHEAINEATRVQRAGAMPSPSSGDLAAKYPARGSMPARVVEQLYITREAEYALLAKRERIDVSDLASLDRGARFMVADGLFDKCSGDARAALLTDASHGVRSTARLAGLELGSIEHAPASDTGPSI</sequence>
<keyword evidence="1" id="KW-0614">Plasmid</keyword>
<accession>A4JVK7</accession>
<geneLocation type="plasmid" evidence="1 2">
    <name>pBVIE03</name>
</geneLocation>
<dbReference type="Proteomes" id="UP000002287">
    <property type="component" value="Plasmid pBVIE03"/>
</dbReference>
<dbReference type="EMBL" id="CP000619">
    <property type="protein sequence ID" value="ABO60310.1"/>
    <property type="molecule type" value="Genomic_DNA"/>
</dbReference>
<protein>
    <submittedName>
        <fullName evidence="1">Uncharacterized protein</fullName>
    </submittedName>
</protein>
<dbReference type="AlphaFoldDB" id="A4JVK7"/>
<dbReference type="KEGG" id="bvi:Bcep1808_7433"/>